<protein>
    <submittedName>
        <fullName evidence="2">Uncharacterized protein</fullName>
    </submittedName>
</protein>
<evidence type="ECO:0000313" key="3">
    <source>
        <dbReference type="Proteomes" id="UP000297910"/>
    </source>
</evidence>
<evidence type="ECO:0000313" key="2">
    <source>
        <dbReference type="EMBL" id="TGO28915.1"/>
    </source>
</evidence>
<feature type="region of interest" description="Disordered" evidence="1">
    <location>
        <begin position="48"/>
        <end position="100"/>
    </location>
</feature>
<organism evidence="2 3">
    <name type="scientific">Botrytis paeoniae</name>
    <dbReference type="NCBI Taxonomy" id="278948"/>
    <lineage>
        <taxon>Eukaryota</taxon>
        <taxon>Fungi</taxon>
        <taxon>Dikarya</taxon>
        <taxon>Ascomycota</taxon>
        <taxon>Pezizomycotina</taxon>
        <taxon>Leotiomycetes</taxon>
        <taxon>Helotiales</taxon>
        <taxon>Sclerotiniaceae</taxon>
        <taxon>Botrytis</taxon>
    </lineage>
</organism>
<keyword evidence="3" id="KW-1185">Reference proteome</keyword>
<accession>A0A4Z1FWM4</accession>
<comment type="caution">
    <text evidence="2">The sequence shown here is derived from an EMBL/GenBank/DDBJ whole genome shotgun (WGS) entry which is preliminary data.</text>
</comment>
<proteinExistence type="predicted"/>
<sequence>MNDGDNKPSHMYHERHTQNEIGVETICTHPHENSSHYIYRPFQGTKNHQTERFNNKDGQFTESYVPKNTHTPMMESDSSSDHQSQQLYASDPESLKSVSTGKCPKREHIVDLTFDSPSRKKPFKRCRITNNSHQAGSAQSHYSTTSTYGSRDLNFLSPELKHWMSFNSIKHIIVSSKDSPDISERIDDMSHAAASISDDIMALLNIKLDHTNIHSVHLKDHNIDSPIPSLGNTNKMHGYSSKSALVFVSTIRSATIGDTILLVSLGNNGISNSPRAWVDLRENYPAYKFLIAIQERRNSNPHPDPLWQITKK</sequence>
<feature type="compositionally biased region" description="Polar residues" evidence="1">
    <location>
        <begin position="56"/>
        <end position="71"/>
    </location>
</feature>
<evidence type="ECO:0000256" key="1">
    <source>
        <dbReference type="SAM" id="MobiDB-lite"/>
    </source>
</evidence>
<dbReference type="Proteomes" id="UP000297910">
    <property type="component" value="Unassembled WGS sequence"/>
</dbReference>
<name>A0A4Z1FWM4_9HELO</name>
<dbReference type="EMBL" id="PQXI01000021">
    <property type="protein sequence ID" value="TGO28915.1"/>
    <property type="molecule type" value="Genomic_DNA"/>
</dbReference>
<gene>
    <name evidence="2" type="ORF">BPAE_0021g00400</name>
</gene>
<reference evidence="2 3" key="1">
    <citation type="submission" date="2017-12" db="EMBL/GenBank/DDBJ databases">
        <title>Comparative genomics of Botrytis spp.</title>
        <authorList>
            <person name="Valero-Jimenez C.A."/>
            <person name="Tapia P."/>
            <person name="Veloso J."/>
            <person name="Silva-Moreno E."/>
            <person name="Staats M."/>
            <person name="Valdes J.H."/>
            <person name="Van Kan J.A.L."/>
        </authorList>
    </citation>
    <scope>NUCLEOTIDE SEQUENCE [LARGE SCALE GENOMIC DNA]</scope>
    <source>
        <strain evidence="2 3">Bp0003</strain>
    </source>
</reference>
<dbReference type="AlphaFoldDB" id="A0A4Z1FWM4"/>